<dbReference type="Gene3D" id="3.40.50.1240">
    <property type="entry name" value="Phosphoglycerate mutase-like"/>
    <property type="match status" value="1"/>
</dbReference>
<dbReference type="InterPro" id="IPR029033">
    <property type="entry name" value="His_PPase_superfam"/>
</dbReference>
<name>A0ABN8LYQ6_9CNID</name>
<evidence type="ECO:0000313" key="1">
    <source>
        <dbReference type="EMBL" id="CAH3021847.1"/>
    </source>
</evidence>
<protein>
    <submittedName>
        <fullName evidence="1">Uncharacterized protein</fullName>
    </submittedName>
</protein>
<dbReference type="SMART" id="SM00855">
    <property type="entry name" value="PGAM"/>
    <property type="match status" value="1"/>
</dbReference>
<proteinExistence type="predicted"/>
<dbReference type="Proteomes" id="UP001159427">
    <property type="component" value="Unassembled WGS sequence"/>
</dbReference>
<dbReference type="PANTHER" id="PTHR48100:SF1">
    <property type="entry name" value="HISTIDINE PHOSPHATASE FAMILY PROTEIN-RELATED"/>
    <property type="match status" value="1"/>
</dbReference>
<accession>A0ABN8LYQ6</accession>
<comment type="caution">
    <text evidence="1">The sequence shown here is derived from an EMBL/GenBank/DDBJ whole genome shotgun (WGS) entry which is preliminary data.</text>
</comment>
<evidence type="ECO:0000313" key="2">
    <source>
        <dbReference type="Proteomes" id="UP001159427"/>
    </source>
</evidence>
<dbReference type="SUPFAM" id="SSF53254">
    <property type="entry name" value="Phosphoglycerate mutase-like"/>
    <property type="match status" value="1"/>
</dbReference>
<reference evidence="1 2" key="1">
    <citation type="submission" date="2022-05" db="EMBL/GenBank/DDBJ databases">
        <authorList>
            <consortium name="Genoscope - CEA"/>
            <person name="William W."/>
        </authorList>
    </citation>
    <scope>NUCLEOTIDE SEQUENCE [LARGE SCALE GENOMIC DNA]</scope>
</reference>
<dbReference type="CDD" id="cd07067">
    <property type="entry name" value="HP_PGM_like"/>
    <property type="match status" value="1"/>
</dbReference>
<dbReference type="PANTHER" id="PTHR48100">
    <property type="entry name" value="BROAD-SPECIFICITY PHOSPHATASE YOR283W-RELATED"/>
    <property type="match status" value="1"/>
</dbReference>
<dbReference type="EMBL" id="CALNXI010000197">
    <property type="protein sequence ID" value="CAH3021847.1"/>
    <property type="molecule type" value="Genomic_DNA"/>
</dbReference>
<sequence>MPSVTSKTVHFVRHFQSTWNEAEEEQNLTRFDKGLQSDALLDAPLSTYGKKQALTIQQKIQDLNAEVAITSPLSRAIETCLLTYGNQNVVASHLCREIGESLCDIGSLKEDLIKKYPTVDFSGVPSKVWWYVDEKLKGQLTDPRKCYEFVLSNGTCKLGETFKGSHFQERIERFHDFLQNRPESNIVVFAHSGFLRSFLEKYYGRPFEQYYPNGQISTYHL</sequence>
<keyword evidence="2" id="KW-1185">Reference proteome</keyword>
<dbReference type="InterPro" id="IPR013078">
    <property type="entry name" value="His_Pase_superF_clade-1"/>
</dbReference>
<dbReference type="InterPro" id="IPR050275">
    <property type="entry name" value="PGM_Phosphatase"/>
</dbReference>
<dbReference type="Pfam" id="PF00300">
    <property type="entry name" value="His_Phos_1"/>
    <property type="match status" value="1"/>
</dbReference>
<organism evidence="1 2">
    <name type="scientific">Porites evermanni</name>
    <dbReference type="NCBI Taxonomy" id="104178"/>
    <lineage>
        <taxon>Eukaryota</taxon>
        <taxon>Metazoa</taxon>
        <taxon>Cnidaria</taxon>
        <taxon>Anthozoa</taxon>
        <taxon>Hexacorallia</taxon>
        <taxon>Scleractinia</taxon>
        <taxon>Fungiina</taxon>
        <taxon>Poritidae</taxon>
        <taxon>Porites</taxon>
    </lineage>
</organism>
<gene>
    <name evidence="1" type="ORF">PEVE_00013019</name>
</gene>